<dbReference type="Proteomes" id="UP001646141">
    <property type="component" value="Unassembled WGS sequence"/>
</dbReference>
<protein>
    <submittedName>
        <fullName evidence="6">LysR family transcriptional regulator</fullName>
    </submittedName>
</protein>
<comment type="similarity">
    <text evidence="1">Belongs to the LysR transcriptional regulatory family.</text>
</comment>
<sequence length="317" mass="34753">MRPYEQRFVWNLDWNLLRTFVVVVEQEGVTRAAEFMSVSQPTVSSALKRLESTLGQSLLDRRPGHFTLTAAGEALYAQSREMFGTVARIPNLLAASGSVVSGHVSIATTSHVVSPHYDAAFAAFAAAYPEATFTVTVTDSAEVVSRVRQGTATLGLCLLRGDDAGLAHEVLYRERFGLFCGPTHALFGQEGIAPERLAGQAAVSFQTEAENGPLFHVRQLRERANLEAEPRAVSANLLEVRRMIIAGIGIGALPLHVAREDVDAGLLWPVLPERELHETDICLVTQPKRALDRAERTFLAELQRLIAEVPLAERSYR</sequence>
<dbReference type="InterPro" id="IPR036388">
    <property type="entry name" value="WH-like_DNA-bd_sf"/>
</dbReference>
<organism evidence="6 7">
    <name type="scientific">Leucobacter chromiireducens subsp. chromiireducens</name>
    <dbReference type="NCBI Taxonomy" id="660067"/>
    <lineage>
        <taxon>Bacteria</taxon>
        <taxon>Bacillati</taxon>
        <taxon>Actinomycetota</taxon>
        <taxon>Actinomycetes</taxon>
        <taxon>Micrococcales</taxon>
        <taxon>Microbacteriaceae</taxon>
        <taxon>Leucobacter</taxon>
    </lineage>
</organism>
<dbReference type="CDD" id="cd05466">
    <property type="entry name" value="PBP2_LTTR_substrate"/>
    <property type="match status" value="1"/>
</dbReference>
<dbReference type="PROSITE" id="PS50931">
    <property type="entry name" value="HTH_LYSR"/>
    <property type="match status" value="1"/>
</dbReference>
<keyword evidence="4" id="KW-0804">Transcription</keyword>
<evidence type="ECO:0000256" key="3">
    <source>
        <dbReference type="ARBA" id="ARBA00023125"/>
    </source>
</evidence>
<dbReference type="InterPro" id="IPR000847">
    <property type="entry name" value="LysR_HTH_N"/>
</dbReference>
<dbReference type="InterPro" id="IPR036390">
    <property type="entry name" value="WH_DNA-bd_sf"/>
</dbReference>
<dbReference type="PANTHER" id="PTHR30126:SF91">
    <property type="entry name" value="LYSR FAMILY TRANSCRIPTIONAL REGULATOR"/>
    <property type="match status" value="1"/>
</dbReference>
<feature type="domain" description="HTH lysR-type" evidence="5">
    <location>
        <begin position="12"/>
        <end position="69"/>
    </location>
</feature>
<dbReference type="PANTHER" id="PTHR30126">
    <property type="entry name" value="HTH-TYPE TRANSCRIPTIONAL REGULATOR"/>
    <property type="match status" value="1"/>
</dbReference>
<comment type="caution">
    <text evidence="6">The sequence shown here is derived from an EMBL/GenBank/DDBJ whole genome shotgun (WGS) entry which is preliminary data.</text>
</comment>
<evidence type="ECO:0000259" key="5">
    <source>
        <dbReference type="PROSITE" id="PS50931"/>
    </source>
</evidence>
<accession>A0ABS1SP00</accession>
<evidence type="ECO:0000256" key="4">
    <source>
        <dbReference type="ARBA" id="ARBA00023163"/>
    </source>
</evidence>
<gene>
    <name evidence="6" type="ORF">D3226_07990</name>
</gene>
<dbReference type="Gene3D" id="3.40.190.290">
    <property type="match status" value="1"/>
</dbReference>
<evidence type="ECO:0000313" key="7">
    <source>
        <dbReference type="Proteomes" id="UP001646141"/>
    </source>
</evidence>
<dbReference type="Pfam" id="PF00126">
    <property type="entry name" value="HTH_1"/>
    <property type="match status" value="1"/>
</dbReference>
<keyword evidence="2" id="KW-0805">Transcription regulation</keyword>
<keyword evidence="7" id="KW-1185">Reference proteome</keyword>
<keyword evidence="3" id="KW-0238">DNA-binding</keyword>
<proteinExistence type="inferred from homology"/>
<dbReference type="SUPFAM" id="SSF53850">
    <property type="entry name" value="Periplasmic binding protein-like II"/>
    <property type="match status" value="1"/>
</dbReference>
<evidence type="ECO:0000256" key="2">
    <source>
        <dbReference type="ARBA" id="ARBA00023015"/>
    </source>
</evidence>
<dbReference type="Gene3D" id="1.10.10.10">
    <property type="entry name" value="Winged helix-like DNA-binding domain superfamily/Winged helix DNA-binding domain"/>
    <property type="match status" value="1"/>
</dbReference>
<dbReference type="EMBL" id="QYAD01000002">
    <property type="protein sequence ID" value="MBL3689902.1"/>
    <property type="molecule type" value="Genomic_DNA"/>
</dbReference>
<evidence type="ECO:0000313" key="6">
    <source>
        <dbReference type="EMBL" id="MBL3689902.1"/>
    </source>
</evidence>
<dbReference type="PRINTS" id="PR00039">
    <property type="entry name" value="HTHLYSR"/>
</dbReference>
<name>A0ABS1SP00_9MICO</name>
<dbReference type="Pfam" id="PF03466">
    <property type="entry name" value="LysR_substrate"/>
    <property type="match status" value="1"/>
</dbReference>
<dbReference type="InterPro" id="IPR005119">
    <property type="entry name" value="LysR_subst-bd"/>
</dbReference>
<reference evidence="6 7" key="1">
    <citation type="submission" date="2018-09" db="EMBL/GenBank/DDBJ databases">
        <title>Comparative genomics of Leucobacter spp.</title>
        <authorList>
            <person name="Reis A.C."/>
            <person name="Kolvenbach B.A."/>
            <person name="Corvini P.F.X."/>
            <person name="Nunes O.C."/>
        </authorList>
    </citation>
    <scope>NUCLEOTIDE SEQUENCE [LARGE SCALE GENOMIC DNA]</scope>
    <source>
        <strain evidence="6 7">L-1</strain>
    </source>
</reference>
<dbReference type="SUPFAM" id="SSF46785">
    <property type="entry name" value="Winged helix' DNA-binding domain"/>
    <property type="match status" value="1"/>
</dbReference>
<evidence type="ECO:0000256" key="1">
    <source>
        <dbReference type="ARBA" id="ARBA00009437"/>
    </source>
</evidence>